<dbReference type="Proteomes" id="UP000518605">
    <property type="component" value="Unassembled WGS sequence"/>
</dbReference>
<accession>A0A7W5C407</accession>
<name>A0A7W5C407_9BACL</name>
<evidence type="ECO:0000256" key="1">
    <source>
        <dbReference type="SAM" id="Phobius"/>
    </source>
</evidence>
<feature type="transmembrane region" description="Helical" evidence="1">
    <location>
        <begin position="82"/>
        <end position="103"/>
    </location>
</feature>
<dbReference type="AlphaFoldDB" id="A0A7W5C407"/>
<dbReference type="RefSeq" id="WP_183559078.1">
    <property type="nucleotide sequence ID" value="NZ_CBCSLB010000004.1"/>
</dbReference>
<organism evidence="2 3">
    <name type="scientific">Paenibacillus endophyticus</name>
    <dbReference type="NCBI Taxonomy" id="1294268"/>
    <lineage>
        <taxon>Bacteria</taxon>
        <taxon>Bacillati</taxon>
        <taxon>Bacillota</taxon>
        <taxon>Bacilli</taxon>
        <taxon>Bacillales</taxon>
        <taxon>Paenibacillaceae</taxon>
        <taxon>Paenibacillus</taxon>
    </lineage>
</organism>
<comment type="caution">
    <text evidence="2">The sequence shown here is derived from an EMBL/GenBank/DDBJ whole genome shotgun (WGS) entry which is preliminary data.</text>
</comment>
<feature type="transmembrane region" description="Helical" evidence="1">
    <location>
        <begin position="143"/>
        <end position="166"/>
    </location>
</feature>
<protein>
    <submittedName>
        <fullName evidence="2">Putative membrane protein</fullName>
    </submittedName>
</protein>
<gene>
    <name evidence="2" type="ORF">FHS16_000804</name>
</gene>
<keyword evidence="1" id="KW-0472">Membrane</keyword>
<proteinExistence type="predicted"/>
<keyword evidence="1" id="KW-1133">Transmembrane helix</keyword>
<sequence>MTTRDRYMLELEGMLTIIPEPQRKEWLYDYYIHFQQAVENGQSEEDAALELGDPKLIANEILLGYRVDQAESTSSFGKLSKAVFATVSLGLFNIIFILGPYLALAAVLLALWAVAASIGLAGLAVIAESLLNETFSMPQALTVSIITTAIAILLFIGLKALTASFYKMTLKYLKFNTRMVKGHNK</sequence>
<reference evidence="2 3" key="1">
    <citation type="submission" date="2020-08" db="EMBL/GenBank/DDBJ databases">
        <title>Genomic Encyclopedia of Type Strains, Phase III (KMG-III): the genomes of soil and plant-associated and newly described type strains.</title>
        <authorList>
            <person name="Whitman W."/>
        </authorList>
    </citation>
    <scope>NUCLEOTIDE SEQUENCE [LARGE SCALE GENOMIC DNA]</scope>
    <source>
        <strain evidence="2 3">CECT 8234</strain>
    </source>
</reference>
<feature type="transmembrane region" description="Helical" evidence="1">
    <location>
        <begin position="109"/>
        <end position="131"/>
    </location>
</feature>
<dbReference type="EMBL" id="JACHXW010000002">
    <property type="protein sequence ID" value="MBB3150770.1"/>
    <property type="molecule type" value="Genomic_DNA"/>
</dbReference>
<evidence type="ECO:0000313" key="2">
    <source>
        <dbReference type="EMBL" id="MBB3150770.1"/>
    </source>
</evidence>
<keyword evidence="3" id="KW-1185">Reference proteome</keyword>
<dbReference type="Pfam" id="PF22564">
    <property type="entry name" value="HAAS"/>
    <property type="match status" value="1"/>
</dbReference>
<evidence type="ECO:0000313" key="3">
    <source>
        <dbReference type="Proteomes" id="UP000518605"/>
    </source>
</evidence>
<keyword evidence="1" id="KW-0812">Transmembrane</keyword>